<reference evidence="3 4" key="1">
    <citation type="submission" date="2021-06" db="EMBL/GenBank/DDBJ databases">
        <authorList>
            <person name="Palmer J.M."/>
        </authorList>
    </citation>
    <scope>NUCLEOTIDE SEQUENCE [LARGE SCALE GENOMIC DNA]</scope>
    <source>
        <strain evidence="3 4">GA_2019</strain>
        <tissue evidence="3">Muscle</tissue>
    </source>
</reference>
<dbReference type="EMBL" id="JAHRIO010050705">
    <property type="protein sequence ID" value="MEQ2174827.1"/>
    <property type="molecule type" value="Genomic_DNA"/>
</dbReference>
<evidence type="ECO:0000259" key="2">
    <source>
        <dbReference type="Pfam" id="PF00443"/>
    </source>
</evidence>
<organism evidence="3 4">
    <name type="scientific">Goodea atripinnis</name>
    <dbReference type="NCBI Taxonomy" id="208336"/>
    <lineage>
        <taxon>Eukaryota</taxon>
        <taxon>Metazoa</taxon>
        <taxon>Chordata</taxon>
        <taxon>Craniata</taxon>
        <taxon>Vertebrata</taxon>
        <taxon>Euteleostomi</taxon>
        <taxon>Actinopterygii</taxon>
        <taxon>Neopterygii</taxon>
        <taxon>Teleostei</taxon>
        <taxon>Neoteleostei</taxon>
        <taxon>Acanthomorphata</taxon>
        <taxon>Ovalentaria</taxon>
        <taxon>Atherinomorphae</taxon>
        <taxon>Cyprinodontiformes</taxon>
        <taxon>Goodeidae</taxon>
        <taxon>Goodea</taxon>
    </lineage>
</organism>
<accession>A0ABV0NTX4</accession>
<dbReference type="Gene3D" id="3.90.70.10">
    <property type="entry name" value="Cysteine proteinases"/>
    <property type="match status" value="1"/>
</dbReference>
<feature type="compositionally biased region" description="Polar residues" evidence="1">
    <location>
        <begin position="41"/>
        <end position="50"/>
    </location>
</feature>
<feature type="domain" description="Peptidase C19 ubiquitin carboxyl-terminal hydrolase" evidence="2">
    <location>
        <begin position="1"/>
        <end position="46"/>
    </location>
</feature>
<protein>
    <submittedName>
        <fullName evidence="3">Ubiquitin carboxyl-terminal hydrolase 3</fullName>
    </submittedName>
</protein>
<keyword evidence="4" id="KW-1185">Reference proteome</keyword>
<evidence type="ECO:0000313" key="3">
    <source>
        <dbReference type="EMBL" id="MEQ2174827.1"/>
    </source>
</evidence>
<evidence type="ECO:0000313" key="4">
    <source>
        <dbReference type="Proteomes" id="UP001476798"/>
    </source>
</evidence>
<dbReference type="InterPro" id="IPR038765">
    <property type="entry name" value="Papain-like_cys_pep_sf"/>
</dbReference>
<feature type="region of interest" description="Disordered" evidence="1">
    <location>
        <begin position="26"/>
        <end position="50"/>
    </location>
</feature>
<dbReference type="InterPro" id="IPR001394">
    <property type="entry name" value="Peptidase_C19_UCH"/>
</dbReference>
<dbReference type="Proteomes" id="UP001476798">
    <property type="component" value="Unassembled WGS sequence"/>
</dbReference>
<dbReference type="CDD" id="cd02257">
    <property type="entry name" value="Peptidase_C19"/>
    <property type="match status" value="1"/>
</dbReference>
<dbReference type="Pfam" id="PF00443">
    <property type="entry name" value="UCH"/>
    <property type="match status" value="1"/>
</dbReference>
<sequence length="50" mass="5821">GYQQQDAHEFMRYLLDHLHRELQYSRNGASHPVSPQDAVRLSTTDSKCCM</sequence>
<dbReference type="SUPFAM" id="SSF54001">
    <property type="entry name" value="Cysteine proteinases"/>
    <property type="match status" value="1"/>
</dbReference>
<name>A0ABV0NTX4_9TELE</name>
<evidence type="ECO:0000256" key="1">
    <source>
        <dbReference type="SAM" id="MobiDB-lite"/>
    </source>
</evidence>
<proteinExistence type="predicted"/>
<feature type="non-terminal residue" evidence="3">
    <location>
        <position position="1"/>
    </location>
</feature>
<dbReference type="GO" id="GO:0016787">
    <property type="term" value="F:hydrolase activity"/>
    <property type="evidence" value="ECO:0007669"/>
    <property type="project" value="UniProtKB-KW"/>
</dbReference>
<gene>
    <name evidence="3" type="primary">USP3_2</name>
    <name evidence="3" type="ORF">GOODEAATRI_011741</name>
</gene>
<comment type="caution">
    <text evidence="3">The sequence shown here is derived from an EMBL/GenBank/DDBJ whole genome shotgun (WGS) entry which is preliminary data.</text>
</comment>
<keyword evidence="3" id="KW-0378">Hydrolase</keyword>